<sequence>MSFADAKINLNHQAVIKSGETVEETLLEDVLPVVAPEQSKKIYSLLDIDTQIIRTALDRLEFYRFNNLKQYFHYLKSVSEFITSKKYLGSVKVEVTGPITMIANLTAQ</sequence>
<organism evidence="1 2">
    <name type="scientific">Candidatus Beckwithbacteria bacterium CG_4_10_14_0_2_um_filter_47_25</name>
    <dbReference type="NCBI Taxonomy" id="1974493"/>
    <lineage>
        <taxon>Bacteria</taxon>
        <taxon>Candidatus Beckwithiibacteriota</taxon>
    </lineage>
</organism>
<feature type="non-terminal residue" evidence="1">
    <location>
        <position position="108"/>
    </location>
</feature>
<evidence type="ECO:0000313" key="2">
    <source>
        <dbReference type="Proteomes" id="UP000228627"/>
    </source>
</evidence>
<accession>A0A2M7W6C3</accession>
<dbReference type="EMBL" id="PFQG01000147">
    <property type="protein sequence ID" value="PJA21673.1"/>
    <property type="molecule type" value="Genomic_DNA"/>
</dbReference>
<evidence type="ECO:0000313" key="1">
    <source>
        <dbReference type="EMBL" id="PJA21673.1"/>
    </source>
</evidence>
<protein>
    <submittedName>
        <fullName evidence="1">Type III deoxyribonuclease</fullName>
    </submittedName>
</protein>
<proteinExistence type="predicted"/>
<dbReference type="AlphaFoldDB" id="A0A2M7W6C3"/>
<name>A0A2M7W6C3_9BACT</name>
<comment type="caution">
    <text evidence="1">The sequence shown here is derived from an EMBL/GenBank/DDBJ whole genome shotgun (WGS) entry which is preliminary data.</text>
</comment>
<dbReference type="Proteomes" id="UP000228627">
    <property type="component" value="Unassembled WGS sequence"/>
</dbReference>
<reference evidence="2" key="1">
    <citation type="submission" date="2017-09" db="EMBL/GenBank/DDBJ databases">
        <title>Depth-based differentiation of microbial function through sediment-hosted aquifers and enrichment of novel symbionts in the deep terrestrial subsurface.</title>
        <authorList>
            <person name="Probst A.J."/>
            <person name="Ladd B."/>
            <person name="Jarett J.K."/>
            <person name="Geller-Mcgrath D.E."/>
            <person name="Sieber C.M.K."/>
            <person name="Emerson J.B."/>
            <person name="Anantharaman K."/>
            <person name="Thomas B.C."/>
            <person name="Malmstrom R."/>
            <person name="Stieglmeier M."/>
            <person name="Klingl A."/>
            <person name="Woyke T."/>
            <person name="Ryan C.M."/>
            <person name="Banfield J.F."/>
        </authorList>
    </citation>
    <scope>NUCLEOTIDE SEQUENCE [LARGE SCALE GENOMIC DNA]</scope>
</reference>
<gene>
    <name evidence="1" type="ORF">COX59_03910</name>
</gene>